<dbReference type="AlphaFoldDB" id="A0A949JF67"/>
<name>A0A949JF67_9ACTN</name>
<sequence length="231" mass="25424">MPLSAVRGLQAAVGDAHAVFLHRRYNILWDPGEERGEEPSHDQSPPSESERCLTRQYVDHYSRALLVVDGGLSHQDSSVVEDVSRALSSRHPIYLASGVGGVTRLISSALAAEPRSWERGEDIPDDLDVEDSPLRESLVDLNRCPFVMPGQILDWNYLNGLNGFNRGSSHLHQFMANGLLPEETEQLEHTVNGRVVASLAVRGLARWVSLAQPDLANVHRWPAWQAGGSPA</sequence>
<evidence type="ECO:0000313" key="2">
    <source>
        <dbReference type="Proteomes" id="UP000694501"/>
    </source>
</evidence>
<protein>
    <submittedName>
        <fullName evidence="1">Uncharacterized protein</fullName>
    </submittedName>
</protein>
<dbReference type="RefSeq" id="WP_211042473.1">
    <property type="nucleotide sequence ID" value="NZ_JAELVF020000001.1"/>
</dbReference>
<keyword evidence="2" id="KW-1185">Reference proteome</keyword>
<dbReference type="EMBL" id="JAELVF020000001">
    <property type="protein sequence ID" value="MBU7598871.1"/>
    <property type="molecule type" value="Genomic_DNA"/>
</dbReference>
<accession>A0A949JF67</accession>
<reference evidence="1" key="1">
    <citation type="submission" date="2021-06" db="EMBL/GenBank/DDBJ databases">
        <title>Sequencing of actinobacteria type strains.</title>
        <authorList>
            <person name="Nguyen G.-S."/>
            <person name="Wentzel A."/>
        </authorList>
    </citation>
    <scope>NUCLEOTIDE SEQUENCE</scope>
    <source>
        <strain evidence="1">P38-E01</strain>
    </source>
</reference>
<organism evidence="1 2">
    <name type="scientific">Streptomyces tardus</name>
    <dbReference type="NCBI Taxonomy" id="2780544"/>
    <lineage>
        <taxon>Bacteria</taxon>
        <taxon>Bacillati</taxon>
        <taxon>Actinomycetota</taxon>
        <taxon>Actinomycetes</taxon>
        <taxon>Kitasatosporales</taxon>
        <taxon>Streptomycetaceae</taxon>
        <taxon>Streptomyces</taxon>
    </lineage>
</organism>
<comment type="caution">
    <text evidence="1">The sequence shown here is derived from an EMBL/GenBank/DDBJ whole genome shotgun (WGS) entry which is preliminary data.</text>
</comment>
<evidence type="ECO:0000313" key="1">
    <source>
        <dbReference type="EMBL" id="MBU7598871.1"/>
    </source>
</evidence>
<proteinExistence type="predicted"/>
<dbReference type="Proteomes" id="UP000694501">
    <property type="component" value="Unassembled WGS sequence"/>
</dbReference>
<gene>
    <name evidence="1" type="ORF">JGS22_014920</name>
</gene>